<dbReference type="EMBL" id="CP119326">
    <property type="protein sequence ID" value="WEK38466.1"/>
    <property type="molecule type" value="Genomic_DNA"/>
</dbReference>
<comment type="similarity">
    <text evidence="1">Belongs to the 4-hydroxybenzoyl-CoA thioesterase family.</text>
</comment>
<dbReference type="Pfam" id="PF13279">
    <property type="entry name" value="4HBT_2"/>
    <property type="match status" value="1"/>
</dbReference>
<dbReference type="PANTHER" id="PTHR31793:SF27">
    <property type="entry name" value="NOVEL THIOESTERASE SUPERFAMILY DOMAIN AND SAPOSIN A-TYPE DOMAIN CONTAINING PROTEIN (0610012H03RIK)"/>
    <property type="match status" value="1"/>
</dbReference>
<dbReference type="PANTHER" id="PTHR31793">
    <property type="entry name" value="4-HYDROXYBENZOYL-COA THIOESTERASE FAMILY MEMBER"/>
    <property type="match status" value="1"/>
</dbReference>
<evidence type="ECO:0000313" key="3">
    <source>
        <dbReference type="EMBL" id="WEK38466.1"/>
    </source>
</evidence>
<protein>
    <submittedName>
        <fullName evidence="3">Thioesterase family protein</fullName>
    </submittedName>
</protein>
<dbReference type="SUPFAM" id="SSF54637">
    <property type="entry name" value="Thioesterase/thiol ester dehydrase-isomerase"/>
    <property type="match status" value="1"/>
</dbReference>
<name>A0AAJ6BKH5_9CAUL</name>
<keyword evidence="2" id="KW-0378">Hydrolase</keyword>
<dbReference type="AlphaFoldDB" id="A0AAJ6BKH5"/>
<evidence type="ECO:0000256" key="2">
    <source>
        <dbReference type="ARBA" id="ARBA00022801"/>
    </source>
</evidence>
<proteinExistence type="inferred from homology"/>
<organism evidence="3 4">
    <name type="scientific">Candidatus Brevundimonas colombiensis</name>
    <dbReference type="NCBI Taxonomy" id="3121376"/>
    <lineage>
        <taxon>Bacteria</taxon>
        <taxon>Pseudomonadati</taxon>
        <taxon>Pseudomonadota</taxon>
        <taxon>Alphaproteobacteria</taxon>
        <taxon>Caulobacterales</taxon>
        <taxon>Caulobacteraceae</taxon>
        <taxon>Brevundimonas</taxon>
    </lineage>
</organism>
<dbReference type="CDD" id="cd00586">
    <property type="entry name" value="4HBT"/>
    <property type="match status" value="1"/>
</dbReference>
<dbReference type="GO" id="GO:0047617">
    <property type="term" value="F:fatty acyl-CoA hydrolase activity"/>
    <property type="evidence" value="ECO:0007669"/>
    <property type="project" value="TreeGrafter"/>
</dbReference>
<gene>
    <name evidence="3" type="ORF">P0Y50_07845</name>
</gene>
<reference evidence="3" key="1">
    <citation type="submission" date="2023-03" db="EMBL/GenBank/DDBJ databases">
        <title>Andean soil-derived lignocellulolytic bacterial consortium as a source of novel taxa and putative plastic-active enzymes.</title>
        <authorList>
            <person name="Diaz-Garcia L."/>
            <person name="Chuvochina M."/>
            <person name="Feuerriegel G."/>
            <person name="Bunk B."/>
            <person name="Sproer C."/>
            <person name="Streit W.R."/>
            <person name="Rodriguez L.M."/>
            <person name="Overmann J."/>
            <person name="Jimenez D.J."/>
        </authorList>
    </citation>
    <scope>NUCLEOTIDE SEQUENCE</scope>
    <source>
        <strain evidence="3">MAG 833</strain>
    </source>
</reference>
<dbReference type="InterPro" id="IPR050563">
    <property type="entry name" value="4-hydroxybenzoyl-CoA_TE"/>
</dbReference>
<dbReference type="InterPro" id="IPR029069">
    <property type="entry name" value="HotDog_dom_sf"/>
</dbReference>
<evidence type="ECO:0000256" key="1">
    <source>
        <dbReference type="ARBA" id="ARBA00005953"/>
    </source>
</evidence>
<dbReference type="Gene3D" id="3.10.129.10">
    <property type="entry name" value="Hotdog Thioesterase"/>
    <property type="match status" value="1"/>
</dbReference>
<sequence>MDRHDLRRFRLDYYPHAVEIASRYADVDDLGHINNLALAAVYEDGRTRFYMDYGVWTAPQARDDIGAEGVMMVASLKIDFIAETHYPAPIVIHNAVVRVGEKSFSTHQLATQDDKPVSLCDATFAYVAGKAAVRLPDPIRARLLRAMTSQNGESA</sequence>
<dbReference type="Proteomes" id="UP001213664">
    <property type="component" value="Chromosome"/>
</dbReference>
<evidence type="ECO:0000313" key="4">
    <source>
        <dbReference type="Proteomes" id="UP001213664"/>
    </source>
</evidence>
<accession>A0AAJ6BKH5</accession>